<comment type="similarity">
    <text evidence="2">Belongs to the zinc-containing alcohol dehydrogenase family.</text>
</comment>
<evidence type="ECO:0000313" key="9">
    <source>
        <dbReference type="Proteomes" id="UP000235371"/>
    </source>
</evidence>
<evidence type="ECO:0000256" key="5">
    <source>
        <dbReference type="ARBA" id="ARBA00023002"/>
    </source>
</evidence>
<keyword evidence="9" id="KW-1185">Reference proteome</keyword>
<dbReference type="SUPFAM" id="SSF51735">
    <property type="entry name" value="NAD(P)-binding Rossmann-fold domains"/>
    <property type="match status" value="1"/>
</dbReference>
<protein>
    <submittedName>
        <fullName evidence="8">NAD(P)-binding protein</fullName>
    </submittedName>
</protein>
<feature type="domain" description="Alcohol dehydrogenase-like N-terminal" evidence="7">
    <location>
        <begin position="34"/>
        <end position="124"/>
    </location>
</feature>
<comment type="cofactor">
    <cofactor evidence="1">
        <name>Zn(2+)</name>
        <dbReference type="ChEBI" id="CHEBI:29105"/>
    </cofactor>
</comment>
<reference evidence="8 9" key="1">
    <citation type="submission" date="2016-04" db="EMBL/GenBank/DDBJ databases">
        <title>A degradative enzymes factory behind the ericoid mycorrhizal symbiosis.</title>
        <authorList>
            <consortium name="DOE Joint Genome Institute"/>
            <person name="Martino E."/>
            <person name="Morin E."/>
            <person name="Grelet G."/>
            <person name="Kuo A."/>
            <person name="Kohler A."/>
            <person name="Daghino S."/>
            <person name="Barry K."/>
            <person name="Choi C."/>
            <person name="Cichocki N."/>
            <person name="Clum A."/>
            <person name="Copeland A."/>
            <person name="Hainaut M."/>
            <person name="Haridas S."/>
            <person name="Labutti K."/>
            <person name="Lindquist E."/>
            <person name="Lipzen A."/>
            <person name="Khouja H.-R."/>
            <person name="Murat C."/>
            <person name="Ohm R."/>
            <person name="Olson A."/>
            <person name="Spatafora J."/>
            <person name="Veneault-Fourrey C."/>
            <person name="Henrissat B."/>
            <person name="Grigoriev I."/>
            <person name="Martin F."/>
            <person name="Perotto S."/>
        </authorList>
    </citation>
    <scope>NUCLEOTIDE SEQUENCE [LARGE SCALE GENOMIC DNA]</scope>
    <source>
        <strain evidence="8 9">E</strain>
    </source>
</reference>
<evidence type="ECO:0000256" key="1">
    <source>
        <dbReference type="ARBA" id="ARBA00001947"/>
    </source>
</evidence>
<feature type="domain" description="Alcohol dehydrogenase-like C-terminal" evidence="6">
    <location>
        <begin position="164"/>
        <end position="273"/>
    </location>
</feature>
<dbReference type="Proteomes" id="UP000235371">
    <property type="component" value="Unassembled WGS sequence"/>
</dbReference>
<dbReference type="GO" id="GO:0005737">
    <property type="term" value="C:cytoplasm"/>
    <property type="evidence" value="ECO:0007669"/>
    <property type="project" value="TreeGrafter"/>
</dbReference>
<proteinExistence type="inferred from homology"/>
<dbReference type="InParanoid" id="A0A2J6T6Z0"/>
<organism evidence="8 9">
    <name type="scientific">Hyaloscypha bicolor E</name>
    <dbReference type="NCBI Taxonomy" id="1095630"/>
    <lineage>
        <taxon>Eukaryota</taxon>
        <taxon>Fungi</taxon>
        <taxon>Dikarya</taxon>
        <taxon>Ascomycota</taxon>
        <taxon>Pezizomycotina</taxon>
        <taxon>Leotiomycetes</taxon>
        <taxon>Helotiales</taxon>
        <taxon>Hyaloscyphaceae</taxon>
        <taxon>Hyaloscypha</taxon>
        <taxon>Hyaloscypha bicolor</taxon>
    </lineage>
</organism>
<sequence>MASYLPATMQAQVLTSFNAPYELTILPIPTPTDHDLLIKFAGTIVSAGPLAFSAMPSLRVGTRVGVPGRSYRPCTKCWECTNNDDDPKGYSVACPKGENLGITRDGGFQQYALVDVRQVAKIPDELTDVEAAPLMCAGLTIFSALLKCGLKEGGKVGIIGCGGGLGHLGLQFGVRMGFEVIGVDASDNALKLARNLETKAKIFDARLTKTEAFQQGFDYGMNLLRNHGKCVVLSFPASGFQVSATDLVFRDVQVLGSLVGKNRVLKQMLAFAAEKNVRAVTRTYPLRELNELVEVYKEGKGGKLVIDMTL</sequence>
<name>A0A2J6T6Z0_9HELO</name>
<dbReference type="GO" id="GO:0046872">
    <property type="term" value="F:metal ion binding"/>
    <property type="evidence" value="ECO:0007669"/>
    <property type="project" value="UniProtKB-KW"/>
</dbReference>
<dbReference type="Pfam" id="PF08240">
    <property type="entry name" value="ADH_N"/>
    <property type="match status" value="1"/>
</dbReference>
<dbReference type="GO" id="GO:0004022">
    <property type="term" value="F:alcohol dehydrogenase (NAD+) activity"/>
    <property type="evidence" value="ECO:0007669"/>
    <property type="project" value="TreeGrafter"/>
</dbReference>
<dbReference type="Gene3D" id="3.90.180.10">
    <property type="entry name" value="Medium-chain alcohol dehydrogenases, catalytic domain"/>
    <property type="match status" value="1"/>
</dbReference>
<evidence type="ECO:0000313" key="8">
    <source>
        <dbReference type="EMBL" id="PMD58774.1"/>
    </source>
</evidence>
<dbReference type="EMBL" id="KZ613817">
    <property type="protein sequence ID" value="PMD58774.1"/>
    <property type="molecule type" value="Genomic_DNA"/>
</dbReference>
<evidence type="ECO:0000256" key="4">
    <source>
        <dbReference type="ARBA" id="ARBA00022833"/>
    </source>
</evidence>
<dbReference type="Pfam" id="PF00107">
    <property type="entry name" value="ADH_zinc_N"/>
    <property type="match status" value="1"/>
</dbReference>
<gene>
    <name evidence="8" type="ORF">K444DRAFT_643605</name>
</gene>
<dbReference type="RefSeq" id="XP_024735678.1">
    <property type="nucleotide sequence ID" value="XM_024884874.1"/>
</dbReference>
<evidence type="ECO:0000256" key="3">
    <source>
        <dbReference type="ARBA" id="ARBA00022723"/>
    </source>
</evidence>
<keyword evidence="4" id="KW-0862">Zinc</keyword>
<keyword evidence="3" id="KW-0479">Metal-binding</keyword>
<dbReference type="STRING" id="1095630.A0A2J6T6Z0"/>
<dbReference type="AlphaFoldDB" id="A0A2J6T6Z0"/>
<dbReference type="InterPro" id="IPR013149">
    <property type="entry name" value="ADH-like_C"/>
</dbReference>
<accession>A0A2J6T6Z0</accession>
<evidence type="ECO:0000259" key="6">
    <source>
        <dbReference type="Pfam" id="PF00107"/>
    </source>
</evidence>
<dbReference type="PANTHER" id="PTHR42940:SF8">
    <property type="entry name" value="VACUOLAR PROTEIN SORTING-ASSOCIATED PROTEIN 11"/>
    <property type="match status" value="1"/>
</dbReference>
<dbReference type="InterPro" id="IPR013154">
    <property type="entry name" value="ADH-like_N"/>
</dbReference>
<dbReference type="InterPro" id="IPR036291">
    <property type="entry name" value="NAD(P)-bd_dom_sf"/>
</dbReference>
<dbReference type="SUPFAM" id="SSF50129">
    <property type="entry name" value="GroES-like"/>
    <property type="match status" value="1"/>
</dbReference>
<dbReference type="OrthoDB" id="256333at2759"/>
<dbReference type="InterPro" id="IPR011032">
    <property type="entry name" value="GroES-like_sf"/>
</dbReference>
<dbReference type="GeneID" id="36592951"/>
<dbReference type="PANTHER" id="PTHR42940">
    <property type="entry name" value="ALCOHOL DEHYDROGENASE 1-RELATED"/>
    <property type="match status" value="1"/>
</dbReference>
<dbReference type="Gene3D" id="3.40.50.720">
    <property type="entry name" value="NAD(P)-binding Rossmann-like Domain"/>
    <property type="match status" value="1"/>
</dbReference>
<evidence type="ECO:0000259" key="7">
    <source>
        <dbReference type="Pfam" id="PF08240"/>
    </source>
</evidence>
<evidence type="ECO:0000256" key="2">
    <source>
        <dbReference type="ARBA" id="ARBA00008072"/>
    </source>
</evidence>
<keyword evidence="5" id="KW-0560">Oxidoreductase</keyword>